<name>A0A1U7IP63_9CYAN</name>
<dbReference type="Pfam" id="PF06616">
    <property type="entry name" value="BsuBI_PstI_RE"/>
    <property type="match status" value="1"/>
</dbReference>
<dbReference type="REBASE" id="190737">
    <property type="entry name" value="PamM71ORF8005P"/>
</dbReference>
<dbReference type="InterPro" id="IPR041454">
    <property type="entry name" value="BsuBI/PstI_N"/>
</dbReference>
<feature type="domain" description="BsuBI/PstI restriction endonuclease" evidence="1">
    <location>
        <begin position="164"/>
        <end position="317"/>
    </location>
</feature>
<dbReference type="EMBL" id="MRCE01000006">
    <property type="protein sequence ID" value="OKH39062.1"/>
    <property type="molecule type" value="Genomic_DNA"/>
</dbReference>
<protein>
    <submittedName>
        <fullName evidence="3">Restriction endonuclease</fullName>
    </submittedName>
</protein>
<dbReference type="Gene3D" id="1.10.10.1820">
    <property type="entry name" value="BsuBI/PstI restriction endonuclease-like"/>
    <property type="match status" value="1"/>
</dbReference>
<evidence type="ECO:0000259" key="2">
    <source>
        <dbReference type="Pfam" id="PF17728"/>
    </source>
</evidence>
<keyword evidence="3" id="KW-0378">Hydrolase</keyword>
<dbReference type="RefSeq" id="WP_073592924.1">
    <property type="nucleotide sequence ID" value="NZ_MRCE01000006.1"/>
</dbReference>
<comment type="caution">
    <text evidence="3">The sequence shown here is derived from an EMBL/GenBank/DDBJ whole genome shotgun (WGS) entry which is preliminary data.</text>
</comment>
<accession>A0A1U7IP63</accession>
<evidence type="ECO:0000259" key="1">
    <source>
        <dbReference type="Pfam" id="PF06616"/>
    </source>
</evidence>
<dbReference type="GO" id="GO:0009036">
    <property type="term" value="F:type II site-specific deoxyribonuclease activity"/>
    <property type="evidence" value="ECO:0007669"/>
    <property type="project" value="InterPro"/>
</dbReference>
<dbReference type="GO" id="GO:0003677">
    <property type="term" value="F:DNA binding"/>
    <property type="evidence" value="ECO:0007669"/>
    <property type="project" value="InterPro"/>
</dbReference>
<organism evidence="3 4">
    <name type="scientific">[Phormidium ambiguum] IAM M-71</name>
    <dbReference type="NCBI Taxonomy" id="454136"/>
    <lineage>
        <taxon>Bacteria</taxon>
        <taxon>Bacillati</taxon>
        <taxon>Cyanobacteriota</taxon>
        <taxon>Cyanophyceae</taxon>
        <taxon>Oscillatoriophycideae</taxon>
        <taxon>Aerosakkonematales</taxon>
        <taxon>Aerosakkonemataceae</taxon>
        <taxon>Floridanema</taxon>
    </lineage>
</organism>
<dbReference type="InterPro" id="IPR041962">
    <property type="entry name" value="BsuBI/PstI_N_sf"/>
</dbReference>
<keyword evidence="3" id="KW-0540">Nuclease</keyword>
<dbReference type="Gene3D" id="3.40.1350.80">
    <property type="match status" value="1"/>
</dbReference>
<dbReference type="InterPro" id="IPR041963">
    <property type="entry name" value="BsuBI/PstI_C_sf"/>
</dbReference>
<keyword evidence="3" id="KW-0255">Endonuclease</keyword>
<dbReference type="OrthoDB" id="9798907at2"/>
<proteinExistence type="predicted"/>
<evidence type="ECO:0000313" key="3">
    <source>
        <dbReference type="EMBL" id="OKH39062.1"/>
    </source>
</evidence>
<dbReference type="GO" id="GO:0009307">
    <property type="term" value="P:DNA restriction-modification system"/>
    <property type="evidence" value="ECO:0007669"/>
    <property type="project" value="InterPro"/>
</dbReference>
<dbReference type="AlphaFoldDB" id="A0A1U7IP63"/>
<sequence>MSKNSDSINPIDVLKKVEEAKAILRDIGLPPAQQNERSALTLLALLNLKAEMPWSNATNPLIGITPIMEFIAQNYGKIYAPNTRETIRRQTVHQFVEAGFLIPNPDRPSRPTNSPKTVYQVEANTLILLRSYETNQWIDNLRNYLISVETLKRRYAQERQMQRIPVTVAPGIIISLSPGGQNILIEKIINDFCSLFTPAGKLLYVGDTGDKWVYFDRESLQVLGVTVEAHGKMPDIVVHYVQKNWLVLIEAVTSHGAITPKRRNELAAIFQNSTAGLVFVTAFNRRSDMVKYLAEISWETEVWIAEAPTHIIHFNGERFLGPY</sequence>
<evidence type="ECO:0000313" key="4">
    <source>
        <dbReference type="Proteomes" id="UP000185860"/>
    </source>
</evidence>
<gene>
    <name evidence="3" type="ORF">NIES2119_08000</name>
</gene>
<dbReference type="Pfam" id="PF17728">
    <property type="entry name" value="BsuBI_PstI_RE_N"/>
    <property type="match status" value="1"/>
</dbReference>
<dbReference type="InterPro" id="IPR009528">
    <property type="entry name" value="Restrct_endonuc_II_BsuBI_C"/>
</dbReference>
<feature type="domain" description="BsuBI/PstI restriction endonuclease HTH" evidence="2">
    <location>
        <begin position="15"/>
        <end position="152"/>
    </location>
</feature>
<dbReference type="Proteomes" id="UP000185860">
    <property type="component" value="Unassembled WGS sequence"/>
</dbReference>
<dbReference type="STRING" id="454136.NIES2119_08000"/>
<reference evidence="3 4" key="1">
    <citation type="submission" date="2016-11" db="EMBL/GenBank/DDBJ databases">
        <title>Draft Genome Sequences of Nine Cyanobacterial Strains from Diverse Habitats.</title>
        <authorList>
            <person name="Zhu T."/>
            <person name="Hou S."/>
            <person name="Lu X."/>
            <person name="Hess W.R."/>
        </authorList>
    </citation>
    <scope>NUCLEOTIDE SEQUENCE [LARGE SCALE GENOMIC DNA]</scope>
    <source>
        <strain evidence="3 4">IAM M-71</strain>
    </source>
</reference>
<dbReference type="GO" id="GO:0000287">
    <property type="term" value="F:magnesium ion binding"/>
    <property type="evidence" value="ECO:0007669"/>
    <property type="project" value="InterPro"/>
</dbReference>